<dbReference type="PANTHER" id="PTHR34387:SF2">
    <property type="entry name" value="SLR1258 PROTEIN"/>
    <property type="match status" value="1"/>
</dbReference>
<dbReference type="Gene3D" id="3.30.110.170">
    <property type="entry name" value="Protein of unknown function (DUF541), domain 1"/>
    <property type="match status" value="1"/>
</dbReference>
<name>A0A4P9UN83_METBY</name>
<dbReference type="AlphaFoldDB" id="A0A4P9UN83"/>
<dbReference type="Gene3D" id="3.30.70.2970">
    <property type="entry name" value="Protein of unknown function (DUF541), domain 2"/>
    <property type="match status" value="1"/>
</dbReference>
<reference evidence="3" key="1">
    <citation type="journal article" date="2019" name="J. Bacteriol.">
        <title>A Mutagenic Screen Identifies a TonB-Dependent Receptor Required for the Lanthanide Metal Switch in the Type I Methanotroph 'Methylotuvimicrobium buryatense' 5GB1C.</title>
        <authorList>
            <person name="Groom J.D."/>
            <person name="Ford S.M."/>
            <person name="Pesesky M.W."/>
            <person name="Lidstrom M.E."/>
        </authorList>
    </citation>
    <scope>NUCLEOTIDE SEQUENCE [LARGE SCALE GENOMIC DNA]</scope>
    <source>
        <strain evidence="3">5GB1C</strain>
    </source>
</reference>
<dbReference type="Proteomes" id="UP000305881">
    <property type="component" value="Chromosome"/>
</dbReference>
<dbReference type="EMBL" id="CP035467">
    <property type="protein sequence ID" value="QCW82758.1"/>
    <property type="molecule type" value="Genomic_DNA"/>
</dbReference>
<dbReference type="STRING" id="675511.GCA_000341735_00779"/>
<organism evidence="2 3">
    <name type="scientific">Methylotuvimicrobium buryatense</name>
    <name type="common">Methylomicrobium buryatense</name>
    <dbReference type="NCBI Taxonomy" id="95641"/>
    <lineage>
        <taxon>Bacteria</taxon>
        <taxon>Pseudomonadati</taxon>
        <taxon>Pseudomonadota</taxon>
        <taxon>Gammaproteobacteria</taxon>
        <taxon>Methylococcales</taxon>
        <taxon>Methylococcaceae</taxon>
        <taxon>Methylotuvimicrobium</taxon>
    </lineage>
</organism>
<accession>A0A4P9UN83</accession>
<protein>
    <submittedName>
        <fullName evidence="2">SIMPL domain-containing protein</fullName>
    </submittedName>
</protein>
<keyword evidence="1" id="KW-1133">Transmembrane helix</keyword>
<dbReference type="OrthoDB" id="9806540at2"/>
<evidence type="ECO:0000313" key="3">
    <source>
        <dbReference type="Proteomes" id="UP000305881"/>
    </source>
</evidence>
<evidence type="ECO:0000313" key="2">
    <source>
        <dbReference type="EMBL" id="QCW82758.1"/>
    </source>
</evidence>
<dbReference type="GO" id="GO:0006974">
    <property type="term" value="P:DNA damage response"/>
    <property type="evidence" value="ECO:0007669"/>
    <property type="project" value="TreeGrafter"/>
</dbReference>
<dbReference type="Pfam" id="PF04402">
    <property type="entry name" value="SIMPL"/>
    <property type="match status" value="1"/>
</dbReference>
<evidence type="ECO:0000256" key="1">
    <source>
        <dbReference type="SAM" id="Phobius"/>
    </source>
</evidence>
<dbReference type="PIRSF" id="PIRSF029033">
    <property type="entry name" value="UCP029033"/>
    <property type="match status" value="1"/>
</dbReference>
<dbReference type="KEGG" id="mbur:EQU24_11280"/>
<keyword evidence="3" id="KW-1185">Reference proteome</keyword>
<dbReference type="PANTHER" id="PTHR34387">
    <property type="entry name" value="SLR1258 PROTEIN"/>
    <property type="match status" value="1"/>
</dbReference>
<sequence>MDEKKPISAFIVGLFLFLGLFSLGYLLSNAAIKFKEYDRSITVKGLSEREFPADIVIWPIQFTIADNDLSLLYESLEKNTETIKAFLKKTGIAEGEVSVSTPSITDKSAQSYQNSGNVEFRYSAMQTVTVYSANVDQVRSAMNGLLELGKKGIVFTAQDYQNRTEFLFTQLNQIKPEMIEEATTKAREVAEKFAEDSSSKLGKIKRASQGQFSIEPRDTNNPHIKKIRVVSTIEYYLSD</sequence>
<keyword evidence="1" id="KW-0472">Membrane</keyword>
<dbReference type="RefSeq" id="WP_017839404.1">
    <property type="nucleotide sequence ID" value="NZ_CP035467.1"/>
</dbReference>
<dbReference type="InterPro" id="IPR052022">
    <property type="entry name" value="26kDa_periplasmic_antigen"/>
</dbReference>
<gene>
    <name evidence="2" type="ORF">EQU24_11280</name>
</gene>
<feature type="transmembrane region" description="Helical" evidence="1">
    <location>
        <begin position="6"/>
        <end position="27"/>
    </location>
</feature>
<dbReference type="InterPro" id="IPR007497">
    <property type="entry name" value="SIMPL/DUF541"/>
</dbReference>
<dbReference type="InterPro" id="IPR016907">
    <property type="entry name" value="UCP029033"/>
</dbReference>
<proteinExistence type="predicted"/>
<keyword evidence="1" id="KW-0812">Transmembrane</keyword>